<comment type="caution">
    <text evidence="3">The sequence shown here is derived from an EMBL/GenBank/DDBJ whole genome shotgun (WGS) entry which is preliminary data.</text>
</comment>
<keyword evidence="2" id="KW-0143">Chaperone</keyword>
<dbReference type="GO" id="GO:0051082">
    <property type="term" value="F:unfolded protein binding"/>
    <property type="evidence" value="ECO:0007669"/>
    <property type="project" value="InterPro"/>
</dbReference>
<gene>
    <name evidence="3" type="ORF">K7X08_014818</name>
</gene>
<evidence type="ECO:0000256" key="1">
    <source>
        <dbReference type="ARBA" id="ARBA00008239"/>
    </source>
</evidence>
<comment type="similarity">
    <text evidence="1">Belongs to the heat shock protein 90 family.</text>
</comment>
<dbReference type="GO" id="GO:0016887">
    <property type="term" value="F:ATP hydrolysis activity"/>
    <property type="evidence" value="ECO:0007669"/>
    <property type="project" value="InterPro"/>
</dbReference>
<sequence>MENMKKLNDFEVIQYNDEFDEHVIRHLGCYKDIKFQKVSASNLKTGKGSDEEVVEPLQHLIRWWTDLLGDVDVELNNDLSESARVTMPSKRVLELNPKHPIIEELQRGVARDPQGEIVKRLALRIALEKSGLEESGDFGCYMDSSGMGATTTSESWTDYLKRIFSWW</sequence>
<evidence type="ECO:0000313" key="3">
    <source>
        <dbReference type="EMBL" id="KAJ8538278.1"/>
    </source>
</evidence>
<evidence type="ECO:0000313" key="4">
    <source>
        <dbReference type="Proteomes" id="UP001152561"/>
    </source>
</evidence>
<proteinExistence type="inferred from homology"/>
<dbReference type="Proteomes" id="UP001152561">
    <property type="component" value="Unassembled WGS sequence"/>
</dbReference>
<name>A0A9Q1LJ86_9SOLA</name>
<evidence type="ECO:0000256" key="2">
    <source>
        <dbReference type="ARBA" id="ARBA00023186"/>
    </source>
</evidence>
<dbReference type="Pfam" id="PF00183">
    <property type="entry name" value="HSP90"/>
    <property type="match status" value="1"/>
</dbReference>
<reference evidence="4" key="1">
    <citation type="journal article" date="2023" name="Proc. Natl. Acad. Sci. U.S.A.">
        <title>Genomic and structural basis for evolution of tropane alkaloid biosynthesis.</title>
        <authorList>
            <person name="Wanga Y.-J."/>
            <person name="Taina T."/>
            <person name="Yua J.-Y."/>
            <person name="Lia J."/>
            <person name="Xua B."/>
            <person name="Chenc J."/>
            <person name="D'Auriad J.C."/>
            <person name="Huanga J.-P."/>
            <person name="Huanga S.-X."/>
        </authorList>
    </citation>
    <scope>NUCLEOTIDE SEQUENCE [LARGE SCALE GENOMIC DNA]</scope>
    <source>
        <strain evidence="4">cv. KIB-2019</strain>
    </source>
</reference>
<dbReference type="InterPro" id="IPR001404">
    <property type="entry name" value="Hsp90_fam"/>
</dbReference>
<dbReference type="AlphaFoldDB" id="A0A9Q1LJ86"/>
<dbReference type="EMBL" id="JAJAGQ010000017">
    <property type="protein sequence ID" value="KAJ8538278.1"/>
    <property type="molecule type" value="Genomic_DNA"/>
</dbReference>
<keyword evidence="4" id="KW-1185">Reference proteome</keyword>
<accession>A0A9Q1LJ86</accession>
<dbReference type="GO" id="GO:0005524">
    <property type="term" value="F:ATP binding"/>
    <property type="evidence" value="ECO:0007669"/>
    <property type="project" value="InterPro"/>
</dbReference>
<dbReference type="Gene3D" id="1.20.120.790">
    <property type="entry name" value="Heat shock protein 90, C-terminal domain"/>
    <property type="match status" value="1"/>
</dbReference>
<organism evidence="3 4">
    <name type="scientific">Anisodus acutangulus</name>
    <dbReference type="NCBI Taxonomy" id="402998"/>
    <lineage>
        <taxon>Eukaryota</taxon>
        <taxon>Viridiplantae</taxon>
        <taxon>Streptophyta</taxon>
        <taxon>Embryophyta</taxon>
        <taxon>Tracheophyta</taxon>
        <taxon>Spermatophyta</taxon>
        <taxon>Magnoliopsida</taxon>
        <taxon>eudicotyledons</taxon>
        <taxon>Gunneridae</taxon>
        <taxon>Pentapetalae</taxon>
        <taxon>asterids</taxon>
        <taxon>lamiids</taxon>
        <taxon>Solanales</taxon>
        <taxon>Solanaceae</taxon>
        <taxon>Solanoideae</taxon>
        <taxon>Hyoscyameae</taxon>
        <taxon>Anisodus</taxon>
    </lineage>
</organism>
<dbReference type="InterPro" id="IPR037196">
    <property type="entry name" value="HSP90_C"/>
</dbReference>
<protein>
    <submittedName>
        <fullName evidence="3">Uncharacterized protein</fullName>
    </submittedName>
</protein>
<dbReference type="GO" id="GO:0140662">
    <property type="term" value="F:ATP-dependent protein folding chaperone"/>
    <property type="evidence" value="ECO:0007669"/>
    <property type="project" value="InterPro"/>
</dbReference>
<dbReference type="SUPFAM" id="SSF110942">
    <property type="entry name" value="HSP90 C-terminal domain"/>
    <property type="match status" value="1"/>
</dbReference>